<keyword evidence="12" id="KW-0543">Viral nucleoprotein</keyword>
<dbReference type="EMBL" id="ON595966">
    <property type="protein sequence ID" value="UVF58778.1"/>
    <property type="molecule type" value="Viral_cRNA"/>
</dbReference>
<dbReference type="Pfam" id="PF00846">
    <property type="entry name" value="Hanta_nucleocap"/>
    <property type="match status" value="1"/>
</dbReference>
<keyword evidence="11" id="KW-0175">Coiled coil</keyword>
<proteinExistence type="inferred from homology"/>
<evidence type="ECO:0000256" key="12">
    <source>
        <dbReference type="ARBA" id="ARBA00023086"/>
    </source>
</evidence>
<keyword evidence="7" id="KW-0378">Hydrolase</keyword>
<evidence type="ECO:0000256" key="13">
    <source>
        <dbReference type="ARBA" id="ARBA00023186"/>
    </source>
</evidence>
<reference evidence="17" key="1">
    <citation type="submission" date="2022-05" db="EMBL/GenBank/DDBJ databases">
        <authorList>
            <person name="Costa V.A."/>
            <person name="Bellwood D.R."/>
            <person name="Mifsud J.C.O."/>
            <person name="Geoghegan J.L."/>
            <person name="Holmes E.C."/>
            <person name="Harvey E."/>
        </authorList>
    </citation>
    <scope>NUCLEOTIDE SEQUENCE</scope>
    <source>
        <strain evidence="17">F31</strain>
    </source>
</reference>
<evidence type="ECO:0000256" key="2">
    <source>
        <dbReference type="ARBA" id="ARBA00004407"/>
    </source>
</evidence>
<keyword evidence="13" id="KW-0143">Chaperone</keyword>
<evidence type="ECO:0000313" key="17">
    <source>
        <dbReference type="EMBL" id="UVF58778.1"/>
    </source>
</evidence>
<dbReference type="InterPro" id="IPR002214">
    <property type="entry name" value="Hanta_nucleocap"/>
</dbReference>
<evidence type="ECO:0000256" key="6">
    <source>
        <dbReference type="ARBA" id="ARBA00022759"/>
    </source>
</evidence>
<evidence type="ECO:0000256" key="8">
    <source>
        <dbReference type="ARBA" id="ARBA00022812"/>
    </source>
</evidence>
<keyword evidence="8" id="KW-1040">Host Golgi apparatus</keyword>
<accession>A0A9Y1GEQ5</accession>
<organism evidence="17">
    <name type="scientific">Pygmy goby hantavirus</name>
    <dbReference type="NCBI Taxonomy" id="2951529"/>
    <lineage>
        <taxon>Viruses</taxon>
        <taxon>Riboviria</taxon>
        <taxon>Orthornavirae</taxon>
        <taxon>Negarnaviricota</taxon>
        <taxon>Polyploviricotina</taxon>
        <taxon>Bunyaviricetes</taxon>
        <taxon>Elliovirales</taxon>
        <taxon>Hantaviridae</taxon>
        <taxon>Mammantavirinae</taxon>
        <taxon>Orthohantavirus</taxon>
    </lineage>
</organism>
<evidence type="ECO:0000256" key="9">
    <source>
        <dbReference type="ARBA" id="ARBA00022844"/>
    </source>
</evidence>
<dbReference type="GO" id="GO:0004519">
    <property type="term" value="F:endonuclease activity"/>
    <property type="evidence" value="ECO:0007669"/>
    <property type="project" value="UniProtKB-KW"/>
</dbReference>
<dbReference type="GO" id="GO:0044220">
    <property type="term" value="C:host cell perinuclear region of cytoplasm"/>
    <property type="evidence" value="ECO:0007669"/>
    <property type="project" value="UniProtKB-SubCell"/>
</dbReference>
<reference evidence="17" key="2">
    <citation type="journal article" date="2023" name="Virus Evol.">
        <title>Limited cross-species virus transmission in a spatially restricted coral reef fish community.</title>
        <authorList>
            <person name="Costa V.A."/>
            <person name="Bellwood D.R."/>
            <person name="Mifsud J.C.O."/>
            <person name="Van Brussel K."/>
            <person name="Geoghegan J.L."/>
            <person name="Holmes E.C."/>
            <person name="Harvey E."/>
        </authorList>
    </citation>
    <scope>NUCLEOTIDE SEQUENCE</scope>
    <source>
        <strain evidence="17">F31</strain>
    </source>
</reference>
<dbReference type="GO" id="GO:0016787">
    <property type="term" value="F:hydrolase activity"/>
    <property type="evidence" value="ECO:0007669"/>
    <property type="project" value="UniProtKB-KW"/>
</dbReference>
<keyword evidence="9" id="KW-0946">Virion</keyword>
<evidence type="ECO:0000256" key="4">
    <source>
        <dbReference type="ARBA" id="ARBA00014389"/>
    </source>
</evidence>
<dbReference type="GO" id="GO:0019013">
    <property type="term" value="C:viral nucleocapsid"/>
    <property type="evidence" value="ECO:0007669"/>
    <property type="project" value="UniProtKB-KW"/>
</dbReference>
<comment type="subcellular location">
    <subcellularLocation>
        <location evidence="16">Host Golgi apparatus</location>
        <location evidence="16">Host cis-Golgi network</location>
    </subcellularLocation>
    <subcellularLocation>
        <location evidence="2">Host cytoplasm</location>
        <location evidence="2">Host perinuclear region</location>
    </subcellularLocation>
    <subcellularLocation>
        <location evidence="1">Virion</location>
    </subcellularLocation>
</comment>
<evidence type="ECO:0000256" key="15">
    <source>
        <dbReference type="ARBA" id="ARBA00033344"/>
    </source>
</evidence>
<dbReference type="GO" id="GO:0003723">
    <property type="term" value="F:RNA binding"/>
    <property type="evidence" value="ECO:0007669"/>
    <property type="project" value="UniProtKB-KW"/>
</dbReference>
<evidence type="ECO:0000256" key="11">
    <source>
        <dbReference type="ARBA" id="ARBA00023054"/>
    </source>
</evidence>
<comment type="similarity">
    <text evidence="3">Belongs to the hantavirus nucleocapsid protein family.</text>
</comment>
<evidence type="ECO:0000256" key="14">
    <source>
        <dbReference type="ARBA" id="ARBA00023200"/>
    </source>
</evidence>
<sequence>MDDPVKSTLATGGSVPLDVMSEAEQSGQTQDWALTLEQLQVPAKLLSNMNYVLTMRGLKEKRNRRGQRVKYHVTMDGVEYAVWVSFANEVSSVQASELTPGRFLLCTGTAMSETWRKKKTLGPICMASGFGEFLKEDLTEELSGKVSAWARGDGKATWDAMTLDLSALREGAAYRQLWGRLPGNEIWADLLSGTQPGAEMLMLNKSGTMDVVASYASSPNAAPLGLEWTPGALELGVFKAVMTDVVNRVNGSIKGGTADEQLKAKSTFTTSFVRRSAQRGLHPSWQLVKMFTNEFGEHMLNARSESGNVPADIKSAADTLIRNAISKSGVNNAPIYM</sequence>
<keyword evidence="10" id="KW-0694">RNA-binding</keyword>
<evidence type="ECO:0000256" key="7">
    <source>
        <dbReference type="ARBA" id="ARBA00022801"/>
    </source>
</evidence>
<evidence type="ECO:0000256" key="5">
    <source>
        <dbReference type="ARBA" id="ARBA00022722"/>
    </source>
</evidence>
<evidence type="ECO:0000256" key="3">
    <source>
        <dbReference type="ARBA" id="ARBA00007687"/>
    </source>
</evidence>
<keyword evidence="6" id="KW-0255">Endonuclease</keyword>
<name>A0A9Y1GEQ5_9VIRU</name>
<keyword evidence="14" id="KW-1035">Host cytoplasm</keyword>
<evidence type="ECO:0000256" key="16">
    <source>
        <dbReference type="ARBA" id="ARBA00033737"/>
    </source>
</evidence>
<protein>
    <recommendedName>
        <fullName evidence="4">Nucleoprotein</fullName>
    </recommendedName>
    <alternativeName>
        <fullName evidence="15">Nucleocapsid protein</fullName>
    </alternativeName>
</protein>
<keyword evidence="5" id="KW-0540">Nuclease</keyword>
<evidence type="ECO:0000256" key="10">
    <source>
        <dbReference type="ARBA" id="ARBA00022884"/>
    </source>
</evidence>
<evidence type="ECO:0000256" key="1">
    <source>
        <dbReference type="ARBA" id="ARBA00004328"/>
    </source>
</evidence>
<dbReference type="GO" id="GO:0044177">
    <property type="term" value="C:host cell Golgi apparatus"/>
    <property type="evidence" value="ECO:0007669"/>
    <property type="project" value="UniProtKB-SubCell"/>
</dbReference>